<evidence type="ECO:0000259" key="6">
    <source>
        <dbReference type="Pfam" id="PF06094"/>
    </source>
</evidence>
<evidence type="ECO:0000256" key="2">
    <source>
        <dbReference type="ARBA" id="ARBA00008861"/>
    </source>
</evidence>
<keyword evidence="3" id="KW-0808">Transferase</keyword>
<evidence type="ECO:0000256" key="5">
    <source>
        <dbReference type="ARBA" id="ARBA00030602"/>
    </source>
</evidence>
<dbReference type="InterPro" id="IPR013024">
    <property type="entry name" value="GGCT-like"/>
</dbReference>
<dbReference type="GeneID" id="105164955"/>
<dbReference type="Gene3D" id="6.10.250.210">
    <property type="match status" value="1"/>
</dbReference>
<accession>A0A6I9TC42</accession>
<dbReference type="OrthoDB" id="1044435at2759"/>
<keyword evidence="7" id="KW-1185">Reference proteome</keyword>
<dbReference type="FunCoup" id="A0A6I9TC42">
    <property type="interactions" value="2"/>
</dbReference>
<evidence type="ECO:0000313" key="7">
    <source>
        <dbReference type="Proteomes" id="UP000504604"/>
    </source>
</evidence>
<dbReference type="GO" id="GO:0016746">
    <property type="term" value="F:acyltransferase activity"/>
    <property type="evidence" value="ECO:0007669"/>
    <property type="project" value="UniProtKB-KW"/>
</dbReference>
<dbReference type="Pfam" id="PF06094">
    <property type="entry name" value="GGACT"/>
    <property type="match status" value="1"/>
</dbReference>
<name>A0A6I9TC42_SESIN</name>
<comment type="similarity">
    <text evidence="2">Belongs to the gamma-glutamylcyclotransferase family.</text>
</comment>
<sequence length="176" mass="20027">MGSASAANPAAAISTVFVYGSLLADDVVRVLLNRVPPSSSAILHDYQRFSIKGRVYPAILPAENKKVIGRVLIGITPPELHILDEFEDNEYERKTVNVFLQDTAEKLQAYTYVWENKTDPNLHGEWDFEEWKILHKDYFLKMTKGFKEEMKLPDSNTRVATYESFYEGKDSGPPHS</sequence>
<evidence type="ECO:0000256" key="4">
    <source>
        <dbReference type="ARBA" id="ARBA00023315"/>
    </source>
</evidence>
<gene>
    <name evidence="8" type="primary">LOC105164955</name>
</gene>
<organism evidence="7 8">
    <name type="scientific">Sesamum indicum</name>
    <name type="common">Oriental sesame</name>
    <name type="synonym">Sesamum orientale</name>
    <dbReference type="NCBI Taxonomy" id="4182"/>
    <lineage>
        <taxon>Eukaryota</taxon>
        <taxon>Viridiplantae</taxon>
        <taxon>Streptophyta</taxon>
        <taxon>Embryophyta</taxon>
        <taxon>Tracheophyta</taxon>
        <taxon>Spermatophyta</taxon>
        <taxon>Magnoliopsida</taxon>
        <taxon>eudicotyledons</taxon>
        <taxon>Gunneridae</taxon>
        <taxon>Pentapetalae</taxon>
        <taxon>asterids</taxon>
        <taxon>lamiids</taxon>
        <taxon>Lamiales</taxon>
        <taxon>Pedaliaceae</taxon>
        <taxon>Sesamum</taxon>
    </lineage>
</organism>
<dbReference type="InterPro" id="IPR036568">
    <property type="entry name" value="GGCT-like_sf"/>
</dbReference>
<evidence type="ECO:0000256" key="1">
    <source>
        <dbReference type="ARBA" id="ARBA00002782"/>
    </source>
</evidence>
<keyword evidence="4" id="KW-0012">Acyltransferase</keyword>
<reference evidence="8" key="1">
    <citation type="submission" date="2025-08" db="UniProtKB">
        <authorList>
            <consortium name="RefSeq"/>
        </authorList>
    </citation>
    <scope>IDENTIFICATION</scope>
</reference>
<dbReference type="AlphaFoldDB" id="A0A6I9TC42"/>
<dbReference type="RefSeq" id="XP_011082107.1">
    <property type="nucleotide sequence ID" value="XM_011083805.2"/>
</dbReference>
<dbReference type="Proteomes" id="UP000504604">
    <property type="component" value="Linkage group LG6"/>
</dbReference>
<comment type="function">
    <text evidence="1">Putative gamma-glutamylcyclotransferase.</text>
</comment>
<dbReference type="InParanoid" id="A0A6I9TC42"/>
<evidence type="ECO:0000313" key="8">
    <source>
        <dbReference type="RefSeq" id="XP_011082107.1"/>
    </source>
</evidence>
<dbReference type="KEGG" id="sind:105164955"/>
<protein>
    <recommendedName>
        <fullName evidence="5">Putative gamma-glutamylcyclotransferase</fullName>
    </recommendedName>
</protein>
<dbReference type="SUPFAM" id="SSF110857">
    <property type="entry name" value="Gamma-glutamyl cyclotransferase-like"/>
    <property type="match status" value="1"/>
</dbReference>
<feature type="domain" description="Gamma-glutamylcyclotransferase AIG2-like" evidence="6">
    <location>
        <begin position="16"/>
        <end position="127"/>
    </location>
</feature>
<dbReference type="Gene3D" id="3.10.490.10">
    <property type="entry name" value="Gamma-glutamyl cyclotransferase-like"/>
    <property type="match status" value="1"/>
</dbReference>
<proteinExistence type="inferred from homology"/>
<dbReference type="PANTHER" id="PTHR31544:SF2">
    <property type="entry name" value="AIG2-LIKE PROTEIN D"/>
    <property type="match status" value="1"/>
</dbReference>
<dbReference type="InterPro" id="IPR009288">
    <property type="entry name" value="AIG2-like_dom"/>
</dbReference>
<evidence type="ECO:0000256" key="3">
    <source>
        <dbReference type="ARBA" id="ARBA00022679"/>
    </source>
</evidence>
<dbReference type="CDD" id="cd06661">
    <property type="entry name" value="GGCT_like"/>
    <property type="match status" value="1"/>
</dbReference>
<dbReference type="FunFam" id="3.10.490.10:FF:000022">
    <property type="entry name" value="Protein AIG2 B"/>
    <property type="match status" value="1"/>
</dbReference>
<dbReference type="PANTHER" id="PTHR31544">
    <property type="entry name" value="AIG2-LIKE PROTEIN D"/>
    <property type="match status" value="1"/>
</dbReference>
<dbReference type="InterPro" id="IPR045038">
    <property type="entry name" value="AIG2-like"/>
</dbReference>